<dbReference type="Gene3D" id="3.90.226.10">
    <property type="entry name" value="2-enoyl-CoA Hydratase, Chain A, domain 1"/>
    <property type="match status" value="1"/>
</dbReference>
<dbReference type="RefSeq" id="WP_191437282.1">
    <property type="nucleotide sequence ID" value="NZ_BSBO01000014.1"/>
</dbReference>
<feature type="domain" description="Tail specific protease" evidence="2">
    <location>
        <begin position="239"/>
        <end position="409"/>
    </location>
</feature>
<gene>
    <name evidence="3" type="ORF">Selli1_15930</name>
</gene>
<dbReference type="InterPro" id="IPR029045">
    <property type="entry name" value="ClpP/crotonase-like_dom_sf"/>
</dbReference>
<keyword evidence="4" id="KW-1185">Reference proteome</keyword>
<dbReference type="PROSITE" id="PS51257">
    <property type="entry name" value="PROKAR_LIPOPROTEIN"/>
    <property type="match status" value="1"/>
</dbReference>
<dbReference type="Pfam" id="PF03572">
    <property type="entry name" value="Peptidase_S41"/>
    <property type="match status" value="1"/>
</dbReference>
<dbReference type="PANTHER" id="PTHR32060:SF22">
    <property type="entry name" value="CARBOXYL-TERMINAL-PROCESSING PEPTIDASE 3, CHLOROPLASTIC"/>
    <property type="match status" value="1"/>
</dbReference>
<evidence type="ECO:0000256" key="1">
    <source>
        <dbReference type="SAM" id="SignalP"/>
    </source>
</evidence>
<dbReference type="GO" id="GO:0008236">
    <property type="term" value="F:serine-type peptidase activity"/>
    <property type="evidence" value="ECO:0007669"/>
    <property type="project" value="InterPro"/>
</dbReference>
<dbReference type="AlphaFoldDB" id="A0A9W6FCE2"/>
<dbReference type="PANTHER" id="PTHR32060">
    <property type="entry name" value="TAIL-SPECIFIC PROTEASE"/>
    <property type="match status" value="1"/>
</dbReference>
<accession>A0A9W6FCE2</accession>
<organism evidence="3 4">
    <name type="scientific">Sellimonas catena</name>
    <dbReference type="NCBI Taxonomy" id="2994035"/>
    <lineage>
        <taxon>Bacteria</taxon>
        <taxon>Bacillati</taxon>
        <taxon>Bacillota</taxon>
        <taxon>Clostridia</taxon>
        <taxon>Lachnospirales</taxon>
        <taxon>Lachnospiraceae</taxon>
        <taxon>Sellimonas</taxon>
    </lineage>
</organism>
<dbReference type="InterPro" id="IPR005151">
    <property type="entry name" value="Tail-specific_protease"/>
</dbReference>
<dbReference type="Proteomes" id="UP001145145">
    <property type="component" value="Unassembled WGS sequence"/>
</dbReference>
<dbReference type="GO" id="GO:0004175">
    <property type="term" value="F:endopeptidase activity"/>
    <property type="evidence" value="ECO:0007669"/>
    <property type="project" value="TreeGrafter"/>
</dbReference>
<comment type="caution">
    <text evidence="3">The sequence shown here is derived from an EMBL/GenBank/DDBJ whole genome shotgun (WGS) entry which is preliminary data.</text>
</comment>
<feature type="signal peptide" evidence="1">
    <location>
        <begin position="1"/>
        <end position="24"/>
    </location>
</feature>
<evidence type="ECO:0000313" key="3">
    <source>
        <dbReference type="EMBL" id="GLG04419.1"/>
    </source>
</evidence>
<name>A0A9W6FCE2_9FIRM</name>
<proteinExistence type="predicted"/>
<evidence type="ECO:0000313" key="4">
    <source>
        <dbReference type="Proteomes" id="UP001145145"/>
    </source>
</evidence>
<evidence type="ECO:0000259" key="2">
    <source>
        <dbReference type="Pfam" id="PF03572"/>
    </source>
</evidence>
<keyword evidence="1" id="KW-0732">Signal</keyword>
<dbReference type="SUPFAM" id="SSF52096">
    <property type="entry name" value="ClpP/crotonase"/>
    <property type="match status" value="1"/>
</dbReference>
<feature type="chain" id="PRO_5040792185" description="Tail specific protease domain-containing protein" evidence="1">
    <location>
        <begin position="25"/>
        <end position="426"/>
    </location>
</feature>
<protein>
    <recommendedName>
        <fullName evidence="2">Tail specific protease domain-containing protein</fullName>
    </recommendedName>
</protein>
<dbReference type="GO" id="GO:0006508">
    <property type="term" value="P:proteolysis"/>
    <property type="evidence" value="ECO:0007669"/>
    <property type="project" value="InterPro"/>
</dbReference>
<reference evidence="3 4" key="1">
    <citation type="journal article" date="2023" name="Int. J. Syst. Evol. Microbiol.">
        <title>Sellimonas catena sp. nov., isolated from human faeces.</title>
        <authorList>
            <person name="Hisatomi A."/>
            <person name="Ohkuma M."/>
            <person name="Sakamoto M."/>
        </authorList>
    </citation>
    <scope>NUCLEOTIDE SEQUENCE [LARGE SCALE GENOMIC DNA]</scope>
    <source>
        <strain evidence="3 4">12EGH17</strain>
    </source>
</reference>
<sequence length="426" mass="47682">MKFWRFKKKWIEAVLAFAMTAVLAGCAWQGTAISEEGGLLTKTQVEEDRKQAIQYVEDVHPFFELEEDQSEYKEAKKAYISQTQSGMTVWEFWGATAEYMSSLRDAHTRIQDPGGIKVLDIPASYENGKSYLWENGKRTGLYVEKVGGVDVEKIYEKIDKMIVAENAAAEEQNREKYLAVNTILKFCGAVSKNDQVEVEFSDGTKRIYSFMEVGRSTEEVTNNCFTEGDIFVVDFNTCEVDQKLEEIAVKLEEAVENGCTKVIIDVRGNPGGDSNACLRILEAMGMREPYYGSVIRFSKEAKEQGGVPIDHGIIETKGSTLMAKANEDVQLIVLSDHITFSSATMLCVWVRDGKLGKIVGEPSTNKPNSYGDILMFQLENSGLVMSVSYKKFTRPDSSNNEDMLVPDVQTSSEDAYDKAVELLNQQ</sequence>
<dbReference type="EMBL" id="BSBO01000014">
    <property type="protein sequence ID" value="GLG04419.1"/>
    <property type="molecule type" value="Genomic_DNA"/>
</dbReference>